<dbReference type="Proteomes" id="UP000192796">
    <property type="component" value="Unassembled WGS sequence"/>
</dbReference>
<keyword evidence="1" id="KW-0732">Signal</keyword>
<dbReference type="InterPro" id="IPR036680">
    <property type="entry name" value="SPOR-like_sf"/>
</dbReference>
<dbReference type="SUPFAM" id="SSF110997">
    <property type="entry name" value="Sporulation related repeat"/>
    <property type="match status" value="1"/>
</dbReference>
<feature type="chain" id="PRO_5012483932" evidence="1">
    <location>
        <begin position="19"/>
        <end position="141"/>
    </location>
</feature>
<evidence type="ECO:0000313" key="3">
    <source>
        <dbReference type="EMBL" id="OQP63573.1"/>
    </source>
</evidence>
<evidence type="ECO:0000313" key="4">
    <source>
        <dbReference type="Proteomes" id="UP000192796"/>
    </source>
</evidence>
<evidence type="ECO:0000259" key="2">
    <source>
        <dbReference type="Pfam" id="PF05036"/>
    </source>
</evidence>
<keyword evidence="4" id="KW-1185">Reference proteome</keyword>
<evidence type="ECO:0000256" key="1">
    <source>
        <dbReference type="SAM" id="SignalP"/>
    </source>
</evidence>
<dbReference type="AlphaFoldDB" id="A0A1V9FYZ7"/>
<comment type="caution">
    <text evidence="3">The sequence shown here is derived from an EMBL/GenBank/DDBJ whole genome shotgun (WGS) entry which is preliminary data.</text>
</comment>
<sequence>MKYIITCTLLILSHVLFAQTDSNSIVVHKDPRIDMLVKKQIQINEFTTRDARSRVPGFRILVLSTNDRNKANSAKAKIYQEFPELKAYLMYQSPYIKLKVGDFKTREEAEPYITDIQRFFPTGVYIVRDVIEVNPDKSGSL</sequence>
<dbReference type="Gene3D" id="3.30.70.1070">
    <property type="entry name" value="Sporulation related repeat"/>
    <property type="match status" value="1"/>
</dbReference>
<dbReference type="GO" id="GO:0042834">
    <property type="term" value="F:peptidoglycan binding"/>
    <property type="evidence" value="ECO:0007669"/>
    <property type="project" value="InterPro"/>
</dbReference>
<dbReference type="EMBL" id="LVYD01000045">
    <property type="protein sequence ID" value="OQP63573.1"/>
    <property type="molecule type" value="Genomic_DNA"/>
</dbReference>
<dbReference type="STRING" id="1703345.A3860_24430"/>
<reference evidence="3 4" key="1">
    <citation type="submission" date="2016-03" db="EMBL/GenBank/DDBJ databases">
        <title>Niastella vici sp. nov., isolated from farmland soil.</title>
        <authorList>
            <person name="Chen L."/>
            <person name="Wang D."/>
            <person name="Yang S."/>
            <person name="Wang G."/>
        </authorList>
    </citation>
    <scope>NUCLEOTIDE SEQUENCE [LARGE SCALE GENOMIC DNA]</scope>
    <source>
        <strain evidence="3 4">DJ57</strain>
    </source>
</reference>
<accession>A0A1V9FYZ7</accession>
<feature type="domain" description="SPOR" evidence="2">
    <location>
        <begin position="57"/>
        <end position="118"/>
    </location>
</feature>
<dbReference type="InterPro" id="IPR007730">
    <property type="entry name" value="SPOR-like_dom"/>
</dbReference>
<proteinExistence type="predicted"/>
<organism evidence="3 4">
    <name type="scientific">Niastella vici</name>
    <dbReference type="NCBI Taxonomy" id="1703345"/>
    <lineage>
        <taxon>Bacteria</taxon>
        <taxon>Pseudomonadati</taxon>
        <taxon>Bacteroidota</taxon>
        <taxon>Chitinophagia</taxon>
        <taxon>Chitinophagales</taxon>
        <taxon>Chitinophagaceae</taxon>
        <taxon>Niastella</taxon>
    </lineage>
</organism>
<feature type="signal peptide" evidence="1">
    <location>
        <begin position="1"/>
        <end position="18"/>
    </location>
</feature>
<name>A0A1V9FYZ7_9BACT</name>
<gene>
    <name evidence="3" type="ORF">A3860_24430</name>
</gene>
<dbReference type="OrthoDB" id="2473397at2"/>
<protein>
    <submittedName>
        <fullName evidence="3">Sporulation protein</fullName>
    </submittedName>
</protein>
<dbReference type="Pfam" id="PF05036">
    <property type="entry name" value="SPOR"/>
    <property type="match status" value="1"/>
</dbReference>